<accession>A0A0U1NN20</accession>
<dbReference type="AlphaFoldDB" id="A0A0U1NN20"/>
<evidence type="ECO:0008006" key="4">
    <source>
        <dbReference type="Google" id="ProtNLM"/>
    </source>
</evidence>
<organism evidence="2 3">
    <name type="scientific">Nereida ignava</name>
    <dbReference type="NCBI Taxonomy" id="282199"/>
    <lineage>
        <taxon>Bacteria</taxon>
        <taxon>Pseudomonadati</taxon>
        <taxon>Pseudomonadota</taxon>
        <taxon>Alphaproteobacteria</taxon>
        <taxon>Rhodobacterales</taxon>
        <taxon>Roseobacteraceae</taxon>
        <taxon>Nereida</taxon>
    </lineage>
</organism>
<feature type="coiled-coil region" evidence="1">
    <location>
        <begin position="84"/>
        <end position="111"/>
    </location>
</feature>
<keyword evidence="1" id="KW-0175">Coiled coil</keyword>
<evidence type="ECO:0000256" key="1">
    <source>
        <dbReference type="SAM" id="Coils"/>
    </source>
</evidence>
<keyword evidence="3" id="KW-1185">Reference proteome</keyword>
<sequence length="140" mass="16185">MMSHKARLYELMMKREKLAMRQKSDVLMGLVEDRTRLADLDSQLSELLAESTKKSGPLSVSALRSKAFYGREMAQQREFAVNRLDFLAVEIETAQAKLSQAKQKEKILAERAVSERRAFANEIDEKAERLRNLRRPVQKM</sequence>
<dbReference type="STRING" id="282199.GCA_001049735_02182"/>
<dbReference type="EMBL" id="CVQV01000013">
    <property type="protein sequence ID" value="CRK76126.1"/>
    <property type="molecule type" value="Genomic_DNA"/>
</dbReference>
<evidence type="ECO:0000313" key="3">
    <source>
        <dbReference type="Proteomes" id="UP000048949"/>
    </source>
</evidence>
<name>A0A0U1NN20_9RHOB</name>
<proteinExistence type="predicted"/>
<protein>
    <recommendedName>
        <fullName evidence="4">Flagellar FliJ protein</fullName>
    </recommendedName>
</protein>
<dbReference type="Proteomes" id="UP000048949">
    <property type="component" value="Unassembled WGS sequence"/>
</dbReference>
<reference evidence="2 3" key="1">
    <citation type="submission" date="2015-04" db="EMBL/GenBank/DDBJ databases">
        <authorList>
            <person name="Syromyatnikov M.Y."/>
            <person name="Popov V.N."/>
        </authorList>
    </citation>
    <scope>NUCLEOTIDE SEQUENCE [LARGE SCALE GENOMIC DNA]</scope>
    <source>
        <strain evidence="2 3">CECT 5292</strain>
    </source>
</reference>
<gene>
    <name evidence="2" type="ORF">NIG5292_02183</name>
</gene>
<evidence type="ECO:0000313" key="2">
    <source>
        <dbReference type="EMBL" id="CRK76126.1"/>
    </source>
</evidence>